<dbReference type="Proteomes" id="UP000515511">
    <property type="component" value="Chromosome"/>
</dbReference>
<proteinExistence type="predicted"/>
<name>A0A7G6Y8T4_9MICO</name>
<feature type="compositionally biased region" description="Low complexity" evidence="1">
    <location>
        <begin position="227"/>
        <end position="242"/>
    </location>
</feature>
<feature type="region of interest" description="Disordered" evidence="1">
    <location>
        <begin position="28"/>
        <end position="61"/>
    </location>
</feature>
<dbReference type="KEGG" id="lse:F1C12_06995"/>
<evidence type="ECO:0000256" key="1">
    <source>
        <dbReference type="SAM" id="MobiDB-lite"/>
    </source>
</evidence>
<sequence>MGTQPLRVGPLTRRRLVRWARRDAEAVRARGAEASVRGGPAFGDPDDDPHNSDRDYGGEPTPTVAALQARANAYAHREEQRFLARCRRDLAEQHEVSQALAADLDAYDERLDALTPADRAAARIAEGEGVAFEEVRRLRRRIAARNARSEQLGARIHARFTAARLRATRHFDRSDEKIAVYWGAYLRALPPRPVRVQAPALRRADSLAGRETSVDRWHPAGAVQPFAGGPATGGPTTNGPTLAAPPSPTTRPATDPGSFDA</sequence>
<evidence type="ECO:0000313" key="3">
    <source>
        <dbReference type="Proteomes" id="UP000515511"/>
    </source>
</evidence>
<evidence type="ECO:0000313" key="2">
    <source>
        <dbReference type="EMBL" id="QNE34899.1"/>
    </source>
</evidence>
<organism evidence="2 3">
    <name type="scientific">Leifsonia shinshuensis</name>
    <dbReference type="NCBI Taxonomy" id="150026"/>
    <lineage>
        <taxon>Bacteria</taxon>
        <taxon>Bacillati</taxon>
        <taxon>Actinomycetota</taxon>
        <taxon>Actinomycetes</taxon>
        <taxon>Micrococcales</taxon>
        <taxon>Microbacteriaceae</taxon>
        <taxon>Leifsonia</taxon>
    </lineage>
</organism>
<feature type="region of interest" description="Disordered" evidence="1">
    <location>
        <begin position="206"/>
        <end position="261"/>
    </location>
</feature>
<reference evidence="3" key="1">
    <citation type="submission" date="2019-09" db="EMBL/GenBank/DDBJ databases">
        <title>Antimicrobial potential of Antarctic Bacteria.</title>
        <authorList>
            <person name="Benaud N."/>
            <person name="Edwards R.J."/>
            <person name="Ferrari B.C."/>
        </authorList>
    </citation>
    <scope>NUCLEOTIDE SEQUENCE [LARGE SCALE GENOMIC DNA]</scope>
    <source>
        <strain evidence="3">INR9</strain>
    </source>
</reference>
<dbReference type="EMBL" id="CP043641">
    <property type="protein sequence ID" value="QNE34899.1"/>
    <property type="molecule type" value="Genomic_DNA"/>
</dbReference>
<dbReference type="AlphaFoldDB" id="A0A7G6Y8T4"/>
<feature type="compositionally biased region" description="Low complexity" evidence="1">
    <location>
        <begin position="250"/>
        <end position="261"/>
    </location>
</feature>
<accession>A0A7G6Y8T4</accession>
<dbReference type="RefSeq" id="WP_185278070.1">
    <property type="nucleotide sequence ID" value="NZ_CP043641.1"/>
</dbReference>
<gene>
    <name evidence="2" type="ORF">F1C12_06995</name>
</gene>
<protein>
    <submittedName>
        <fullName evidence="2">Uncharacterized protein</fullName>
    </submittedName>
</protein>
<feature type="compositionally biased region" description="Basic and acidic residues" evidence="1">
    <location>
        <begin position="48"/>
        <end position="57"/>
    </location>
</feature>